<evidence type="ECO:0000256" key="1">
    <source>
        <dbReference type="ARBA" id="ARBA00009018"/>
    </source>
</evidence>
<dbReference type="PANTHER" id="PTHR10695:SF46">
    <property type="entry name" value="BIFUNCTIONAL COENZYME A SYNTHASE-RELATED"/>
    <property type="match status" value="1"/>
</dbReference>
<dbReference type="GO" id="GO:0015937">
    <property type="term" value="P:coenzyme A biosynthetic process"/>
    <property type="evidence" value="ECO:0007669"/>
    <property type="project" value="UniProtKB-UniRule"/>
</dbReference>
<evidence type="ECO:0000256" key="4">
    <source>
        <dbReference type="ARBA" id="ARBA00022993"/>
    </source>
</evidence>
<proteinExistence type="inferred from homology"/>
<dbReference type="GO" id="GO:0005737">
    <property type="term" value="C:cytoplasm"/>
    <property type="evidence" value="ECO:0007669"/>
    <property type="project" value="UniProtKB-SubCell"/>
</dbReference>
<dbReference type="EMBL" id="CP004373">
    <property type="protein sequence ID" value="AHK71945.1"/>
    <property type="molecule type" value="Genomic_DNA"/>
</dbReference>
<dbReference type="GeneID" id="56906298"/>
<accession>A0A067Z7U3</accession>
<dbReference type="InterPro" id="IPR027417">
    <property type="entry name" value="P-loop_NTPase"/>
</dbReference>
<name>A0A067Z7U3_GLUOY</name>
<keyword evidence="5 7" id="KW-0808">Transferase</keyword>
<dbReference type="RefSeq" id="WP_041112179.1">
    <property type="nucleotide sequence ID" value="NZ_CP004373.1"/>
</dbReference>
<evidence type="ECO:0000256" key="2">
    <source>
        <dbReference type="ARBA" id="ARBA00022741"/>
    </source>
</evidence>
<feature type="binding site" evidence="5">
    <location>
        <begin position="11"/>
        <end position="16"/>
    </location>
    <ligand>
        <name>ATP</name>
        <dbReference type="ChEBI" id="CHEBI:30616"/>
    </ligand>
</feature>
<comment type="function">
    <text evidence="5">Catalyzes the phosphorylation of the 3'-hydroxyl group of dephosphocoenzyme A to form coenzyme A.</text>
</comment>
<dbReference type="SUPFAM" id="SSF52540">
    <property type="entry name" value="P-loop containing nucleoside triphosphate hydrolases"/>
    <property type="match status" value="1"/>
</dbReference>
<keyword evidence="5" id="KW-0963">Cytoplasm</keyword>
<dbReference type="UniPathway" id="UPA00241">
    <property type="reaction ID" value="UER00356"/>
</dbReference>
<evidence type="ECO:0000313" key="7">
    <source>
        <dbReference type="EMBL" id="AHK71945.1"/>
    </source>
</evidence>
<protein>
    <recommendedName>
        <fullName evidence="5 6">Dephospho-CoA kinase</fullName>
        <ecNumber evidence="5 6">2.7.1.24</ecNumber>
    </recommendedName>
    <alternativeName>
        <fullName evidence="5">Dephosphocoenzyme A kinase</fullName>
    </alternativeName>
</protein>
<keyword evidence="4 5" id="KW-0173">Coenzyme A biosynthesis</keyword>
<dbReference type="GO" id="GO:0004140">
    <property type="term" value="F:dephospho-CoA kinase activity"/>
    <property type="evidence" value="ECO:0007669"/>
    <property type="project" value="UniProtKB-UniRule"/>
</dbReference>
<gene>
    <name evidence="5 7" type="primary">coaE</name>
    <name evidence="7" type="ORF">GLS_c20740</name>
</gene>
<evidence type="ECO:0000313" key="8">
    <source>
        <dbReference type="Proteomes" id="UP000031656"/>
    </source>
</evidence>
<evidence type="ECO:0000256" key="3">
    <source>
        <dbReference type="ARBA" id="ARBA00022840"/>
    </source>
</evidence>
<comment type="subcellular location">
    <subcellularLocation>
        <location evidence="5">Cytoplasm</location>
    </subcellularLocation>
</comment>
<dbReference type="GO" id="GO:0005524">
    <property type="term" value="F:ATP binding"/>
    <property type="evidence" value="ECO:0007669"/>
    <property type="project" value="UniProtKB-UniRule"/>
</dbReference>
<evidence type="ECO:0000256" key="6">
    <source>
        <dbReference type="NCBIfam" id="TIGR00152"/>
    </source>
</evidence>
<comment type="pathway">
    <text evidence="5">Cofactor biosynthesis; coenzyme A biosynthesis; CoA from (R)-pantothenate: step 5/5.</text>
</comment>
<dbReference type="InterPro" id="IPR001977">
    <property type="entry name" value="Depp_CoAkinase"/>
</dbReference>
<dbReference type="EC" id="2.7.1.24" evidence="5 6"/>
<dbReference type="PANTHER" id="PTHR10695">
    <property type="entry name" value="DEPHOSPHO-COA KINASE-RELATED"/>
    <property type="match status" value="1"/>
</dbReference>
<keyword evidence="5 7" id="KW-0418">Kinase</keyword>
<comment type="catalytic activity">
    <reaction evidence="5">
        <text>3'-dephospho-CoA + ATP = ADP + CoA + H(+)</text>
        <dbReference type="Rhea" id="RHEA:18245"/>
        <dbReference type="ChEBI" id="CHEBI:15378"/>
        <dbReference type="ChEBI" id="CHEBI:30616"/>
        <dbReference type="ChEBI" id="CHEBI:57287"/>
        <dbReference type="ChEBI" id="CHEBI:57328"/>
        <dbReference type="ChEBI" id="CHEBI:456216"/>
        <dbReference type="EC" id="2.7.1.24"/>
    </reaction>
</comment>
<dbReference type="Gene3D" id="3.40.50.300">
    <property type="entry name" value="P-loop containing nucleotide triphosphate hydrolases"/>
    <property type="match status" value="1"/>
</dbReference>
<dbReference type="CDD" id="cd02022">
    <property type="entry name" value="DPCK"/>
    <property type="match status" value="1"/>
</dbReference>
<sequence>MKIIGLTGGMAAGKSTVAALFRREGVPVFDADACVRALQGEWGKALPLIGQAFPGTVAEGRLDRAVLREAVRGRPEALKRLEAIMHPLVRAERERFLKQCRARHEPFCVLDIPLLMEIGEDRRCDVVVVAEAPMGTRLSRIRQRGRSGGRMSVADAKGLLARQMSDHERRRRADIVIRTGLSRGQAVRQVHALLHRLREAS</sequence>
<keyword evidence="2 5" id="KW-0547">Nucleotide-binding</keyword>
<dbReference type="KEGG" id="goy:GLS_c20740"/>
<keyword evidence="3 5" id="KW-0067">ATP-binding</keyword>
<comment type="similarity">
    <text evidence="1 5">Belongs to the CoaE family.</text>
</comment>
<dbReference type="HOGENOM" id="CLU_057180_3_0_5"/>
<evidence type="ECO:0000256" key="5">
    <source>
        <dbReference type="HAMAP-Rule" id="MF_00376"/>
    </source>
</evidence>
<dbReference type="PROSITE" id="PS51219">
    <property type="entry name" value="DPCK"/>
    <property type="match status" value="1"/>
</dbReference>
<dbReference type="NCBIfam" id="TIGR00152">
    <property type="entry name" value="dephospho-CoA kinase"/>
    <property type="match status" value="1"/>
</dbReference>
<dbReference type="Pfam" id="PF01121">
    <property type="entry name" value="CoaE"/>
    <property type="match status" value="1"/>
</dbReference>
<organism evidence="7 8">
    <name type="scientific">Gluconobacter oxydans DSM 3504</name>
    <dbReference type="NCBI Taxonomy" id="1288313"/>
    <lineage>
        <taxon>Bacteria</taxon>
        <taxon>Pseudomonadati</taxon>
        <taxon>Pseudomonadota</taxon>
        <taxon>Alphaproteobacteria</taxon>
        <taxon>Acetobacterales</taxon>
        <taxon>Acetobacteraceae</taxon>
        <taxon>Gluconobacter</taxon>
    </lineage>
</organism>
<dbReference type="HAMAP" id="MF_00376">
    <property type="entry name" value="Dephospho_CoA_kinase"/>
    <property type="match status" value="1"/>
</dbReference>
<reference evidence="7 8" key="1">
    <citation type="journal article" date="2015" name="Appl. Microbiol. Biotechnol.">
        <title>The consequence of an additional NADH dehydrogenase paralog on the growth of Gluconobacter oxydans DSM3504.</title>
        <authorList>
            <person name="Kostner D."/>
            <person name="Luchterhand B."/>
            <person name="Junker A."/>
            <person name="Volland S."/>
            <person name="Daniel R."/>
            <person name="Buchs J."/>
            <person name="Liebl W."/>
            <person name="Ehrenreich A."/>
        </authorList>
    </citation>
    <scope>NUCLEOTIDE SEQUENCE [LARGE SCALE GENOMIC DNA]</scope>
    <source>
        <strain evidence="7">DSM 3504</strain>
    </source>
</reference>
<dbReference type="Proteomes" id="UP000031656">
    <property type="component" value="Chromosome"/>
</dbReference>
<dbReference type="AlphaFoldDB" id="A0A067Z7U3"/>